<keyword evidence="3" id="KW-0238">DNA-binding</keyword>
<dbReference type="InterPro" id="IPR007219">
    <property type="entry name" value="XnlR_reg_dom"/>
</dbReference>
<evidence type="ECO:0000256" key="3">
    <source>
        <dbReference type="ARBA" id="ARBA00023125"/>
    </source>
</evidence>
<dbReference type="PANTHER" id="PTHR47425:SF3">
    <property type="entry name" value="ZN(II)2CYS6 TRANSCRIPTION FACTOR (EUROFUNG)"/>
    <property type="match status" value="1"/>
</dbReference>
<evidence type="ECO:0000313" key="8">
    <source>
        <dbReference type="Proteomes" id="UP001610446"/>
    </source>
</evidence>
<dbReference type="SUPFAM" id="SSF57701">
    <property type="entry name" value="Zn2/Cys6 DNA-binding domain"/>
    <property type="match status" value="1"/>
</dbReference>
<dbReference type="PANTHER" id="PTHR47425">
    <property type="entry name" value="FARB-RELATED"/>
    <property type="match status" value="1"/>
</dbReference>
<name>A0ABR4JZH0_9EURO</name>
<dbReference type="Proteomes" id="UP001610446">
    <property type="component" value="Unassembled WGS sequence"/>
</dbReference>
<evidence type="ECO:0000256" key="2">
    <source>
        <dbReference type="ARBA" id="ARBA00023015"/>
    </source>
</evidence>
<dbReference type="Pfam" id="PF04082">
    <property type="entry name" value="Fungal_trans"/>
    <property type="match status" value="1"/>
</dbReference>
<proteinExistence type="predicted"/>
<dbReference type="SMART" id="SM00066">
    <property type="entry name" value="GAL4"/>
    <property type="match status" value="1"/>
</dbReference>
<evidence type="ECO:0000259" key="6">
    <source>
        <dbReference type="PROSITE" id="PS00463"/>
    </source>
</evidence>
<evidence type="ECO:0000256" key="4">
    <source>
        <dbReference type="ARBA" id="ARBA00023163"/>
    </source>
</evidence>
<keyword evidence="2" id="KW-0805">Transcription regulation</keyword>
<dbReference type="PROSITE" id="PS00463">
    <property type="entry name" value="ZN2_CY6_FUNGAL_1"/>
    <property type="match status" value="1"/>
</dbReference>
<dbReference type="InterPro" id="IPR001138">
    <property type="entry name" value="Zn2Cys6_DnaBD"/>
</dbReference>
<dbReference type="InterPro" id="IPR052761">
    <property type="entry name" value="Fungal_Detox/Toxin_TFs"/>
</dbReference>
<dbReference type="Gene3D" id="4.10.240.10">
    <property type="entry name" value="Zn(2)-C6 fungal-type DNA-binding domain"/>
    <property type="match status" value="1"/>
</dbReference>
<dbReference type="Pfam" id="PF00172">
    <property type="entry name" value="Zn_clus"/>
    <property type="match status" value="1"/>
</dbReference>
<keyword evidence="8" id="KW-1185">Reference proteome</keyword>
<comment type="caution">
    <text evidence="7">The sequence shown here is derived from an EMBL/GenBank/DDBJ whole genome shotgun (WGS) entry which is preliminary data.</text>
</comment>
<protein>
    <recommendedName>
        <fullName evidence="6">Zn(2)-C6 fungal-type domain-containing protein</fullName>
    </recommendedName>
</protein>
<organism evidence="7 8">
    <name type="scientific">Aspergillus pseudoustus</name>
    <dbReference type="NCBI Taxonomy" id="1810923"/>
    <lineage>
        <taxon>Eukaryota</taxon>
        <taxon>Fungi</taxon>
        <taxon>Dikarya</taxon>
        <taxon>Ascomycota</taxon>
        <taxon>Pezizomycotina</taxon>
        <taxon>Eurotiomycetes</taxon>
        <taxon>Eurotiomycetidae</taxon>
        <taxon>Eurotiales</taxon>
        <taxon>Aspergillaceae</taxon>
        <taxon>Aspergillus</taxon>
        <taxon>Aspergillus subgen. Nidulantes</taxon>
    </lineage>
</organism>
<dbReference type="CDD" id="cd12148">
    <property type="entry name" value="fungal_TF_MHR"/>
    <property type="match status" value="1"/>
</dbReference>
<dbReference type="EMBL" id="JBFXLU010000071">
    <property type="protein sequence ID" value="KAL2845468.1"/>
    <property type="molecule type" value="Genomic_DNA"/>
</dbReference>
<keyword evidence="5" id="KW-0539">Nucleus</keyword>
<feature type="domain" description="Zn(2)-C6 fungal-type" evidence="6">
    <location>
        <begin position="20"/>
        <end position="50"/>
    </location>
</feature>
<accession>A0ABR4JZH0</accession>
<gene>
    <name evidence="7" type="ORF">BJY01DRAFT_214116</name>
</gene>
<dbReference type="InterPro" id="IPR036864">
    <property type="entry name" value="Zn2-C6_fun-type_DNA-bd_sf"/>
</dbReference>
<evidence type="ECO:0000256" key="5">
    <source>
        <dbReference type="ARBA" id="ARBA00023242"/>
    </source>
</evidence>
<evidence type="ECO:0000256" key="1">
    <source>
        <dbReference type="ARBA" id="ARBA00022723"/>
    </source>
</evidence>
<sequence length="623" mass="69572">MSSSNSTPESTIPRLRARRACDHCRGRKTRCMVLNGAASCTSCESDQVLCNIDLEKYYRYQCRRAKRLARDINDQGRLGYIGAKATDIAVKLENAYGQQDPDHRSPGVILSASHPGAPLEPKFSTFVPLPSYIRQLPGPTNVDSLESLAVQGAFLLPQADSQLALLRSFVQHVHSDMPLLDLRALLDGIVLQDGQQVGLLLFQAVMFAGAIFVDHAHLHLMGYQTRGEALKSLFSRARALYEYGYEAKEVEIIQALLLFTLYQEDSQFGPSLWMSKLWAISRTTELQQRNEVLGSGQGLWRRLWWSMYTRDRVIALDTKQPMFIGNADHDVPMLLLADFESCYATGEIYMHLGLDYTLQDIATKTALALTFIYKAKLCQYIGRILTTQYSVEPASTGAAMYKPRPTGLTSPEFQDLDRELDVWRASLPIPGHTPMPVLPPRSQAQDIIHVQRSILQMLFFTAAHLLHRPSLYLPLSVDPLDGIFRGLSAWKIESASRNIIAITYSLHIQNMTDCLPDLAVTSLLSAAISYAVDPGPQVSLALHPSAYYLQQARDCLRSLKERYKAAHSAEAFLNRAASLLQPIEIPLPPPPESDELELGDSLGLDYFQSCTFDGDPTPYSARY</sequence>
<keyword evidence="4" id="KW-0804">Transcription</keyword>
<keyword evidence="1" id="KW-0479">Metal-binding</keyword>
<evidence type="ECO:0000313" key="7">
    <source>
        <dbReference type="EMBL" id="KAL2845468.1"/>
    </source>
</evidence>
<reference evidence="7 8" key="1">
    <citation type="submission" date="2024-07" db="EMBL/GenBank/DDBJ databases">
        <title>Section-level genome sequencing and comparative genomics of Aspergillus sections Usti and Cavernicolus.</title>
        <authorList>
            <consortium name="Lawrence Berkeley National Laboratory"/>
            <person name="Nybo J.L."/>
            <person name="Vesth T.C."/>
            <person name="Theobald S."/>
            <person name="Frisvad J.C."/>
            <person name="Larsen T.O."/>
            <person name="Kjaerboelling I."/>
            <person name="Rothschild-Mancinelli K."/>
            <person name="Lyhne E.K."/>
            <person name="Kogle M.E."/>
            <person name="Barry K."/>
            <person name="Clum A."/>
            <person name="Na H."/>
            <person name="Ledsgaard L."/>
            <person name="Lin J."/>
            <person name="Lipzen A."/>
            <person name="Kuo A."/>
            <person name="Riley R."/>
            <person name="Mondo S."/>
            <person name="Labutti K."/>
            <person name="Haridas S."/>
            <person name="Pangalinan J."/>
            <person name="Salamov A.A."/>
            <person name="Simmons B.A."/>
            <person name="Magnuson J.K."/>
            <person name="Chen J."/>
            <person name="Drula E."/>
            <person name="Henrissat B."/>
            <person name="Wiebenga A."/>
            <person name="Lubbers R.J."/>
            <person name="Gomes A.C."/>
            <person name="Makela M.R."/>
            <person name="Stajich J."/>
            <person name="Grigoriev I.V."/>
            <person name="Mortensen U.H."/>
            <person name="De Vries R.P."/>
            <person name="Baker S.E."/>
            <person name="Andersen M.R."/>
        </authorList>
    </citation>
    <scope>NUCLEOTIDE SEQUENCE [LARGE SCALE GENOMIC DNA]</scope>
    <source>
        <strain evidence="7 8">CBS 123904</strain>
    </source>
</reference>
<dbReference type="CDD" id="cd00067">
    <property type="entry name" value="GAL4"/>
    <property type="match status" value="1"/>
</dbReference>